<dbReference type="Proteomes" id="UP000002028">
    <property type="component" value="Chromosome"/>
</dbReference>
<evidence type="ECO:0000313" key="11">
    <source>
        <dbReference type="Proteomes" id="UP000002028"/>
    </source>
</evidence>
<feature type="domain" description="Peptidase M48" evidence="9">
    <location>
        <begin position="280"/>
        <end position="498"/>
    </location>
</feature>
<evidence type="ECO:0000256" key="6">
    <source>
        <dbReference type="ARBA" id="ARBA00023049"/>
    </source>
</evidence>
<dbReference type="GO" id="GO:0004222">
    <property type="term" value="F:metalloendopeptidase activity"/>
    <property type="evidence" value="ECO:0007669"/>
    <property type="project" value="InterPro"/>
</dbReference>
<keyword evidence="11" id="KW-1185">Reference proteome</keyword>
<accession>D2QUE4</accession>
<feature type="region of interest" description="Disordered" evidence="7">
    <location>
        <begin position="527"/>
        <end position="573"/>
    </location>
</feature>
<evidence type="ECO:0000256" key="8">
    <source>
        <dbReference type="SAM" id="SignalP"/>
    </source>
</evidence>
<evidence type="ECO:0000256" key="3">
    <source>
        <dbReference type="ARBA" id="ARBA00022723"/>
    </source>
</evidence>
<keyword evidence="6" id="KW-0482">Metalloprotease</keyword>
<proteinExistence type="predicted"/>
<comment type="cofactor">
    <cofactor evidence="1">
        <name>Zn(2+)</name>
        <dbReference type="ChEBI" id="CHEBI:29105"/>
    </cofactor>
</comment>
<gene>
    <name evidence="10" type="ordered locus">Slin_6469</name>
</gene>
<evidence type="ECO:0000256" key="2">
    <source>
        <dbReference type="ARBA" id="ARBA00022670"/>
    </source>
</evidence>
<evidence type="ECO:0000256" key="4">
    <source>
        <dbReference type="ARBA" id="ARBA00022801"/>
    </source>
</evidence>
<evidence type="ECO:0000256" key="7">
    <source>
        <dbReference type="SAM" id="MobiDB-lite"/>
    </source>
</evidence>
<protein>
    <submittedName>
        <fullName evidence="10">Peptidase M48 Ste24p</fullName>
    </submittedName>
</protein>
<evidence type="ECO:0000259" key="9">
    <source>
        <dbReference type="Pfam" id="PF01435"/>
    </source>
</evidence>
<dbReference type="PANTHER" id="PTHR22726:SF1">
    <property type="entry name" value="METALLOENDOPEPTIDASE OMA1, MITOCHONDRIAL"/>
    <property type="match status" value="1"/>
</dbReference>
<dbReference type="eggNOG" id="COG4783">
    <property type="taxonomic scope" value="Bacteria"/>
</dbReference>
<keyword evidence="8" id="KW-0732">Signal</keyword>
<keyword evidence="4" id="KW-0378">Hydrolase</keyword>
<dbReference type="GO" id="GO:0051603">
    <property type="term" value="P:proteolysis involved in protein catabolic process"/>
    <property type="evidence" value="ECO:0007669"/>
    <property type="project" value="TreeGrafter"/>
</dbReference>
<feature type="chain" id="PRO_5003035163" evidence="8">
    <location>
        <begin position="20"/>
        <end position="573"/>
    </location>
</feature>
<evidence type="ECO:0000256" key="5">
    <source>
        <dbReference type="ARBA" id="ARBA00022833"/>
    </source>
</evidence>
<dbReference type="InterPro" id="IPR051156">
    <property type="entry name" value="Mito/Outer_Membr_Metalloprot"/>
</dbReference>
<dbReference type="GO" id="GO:0016020">
    <property type="term" value="C:membrane"/>
    <property type="evidence" value="ECO:0007669"/>
    <property type="project" value="TreeGrafter"/>
</dbReference>
<dbReference type="HOGENOM" id="CLU_475589_0_0_10"/>
<sequence>MRMFNYIFLLAFLPLTLFAQAPAKPAAAPGYDVQIDGVPMDMKELKGTIVEFKPPYKYMQVLVEGDEDGRFSNVLVTDSTWFPRRHVQYSKTVRKPTKPENLQKSSQYRPGMEVKLHVSHYQRSLRNVAKEIYLDEDYYGKAKVSGIFEFYDGNKAVIDGQTVIMEPNAVIKGTDEWKNMTFKSFSEIQPGSEITVKGRRDTTGIVYIKEGTNCPIKIGKDDLLMRRAVNKALWVNKNVLQIGKDVRYDFVMDRAMFAYVNDIGQKLIPSYLKTLKDDHPDFINFKFYLVHDNSFNASAYPNGAVIIHTGLLKQLDNEAQLAAILGHEIAHVTQRHHTHSYSKGKDWQALADFGSLVGGYAYGTDLPGQIAQSVKDMYHSSYNRTQETQADRIGLQYMYNAGYDPREAAIIWGKLALEDKHDEESPEEAKALAALNANSVAVTRQDNTARATRLALFGSALNYSSSAMVMSLAKNVASKAGESVYASHPRSRDRFNHVNFLLSTAYASYSFDKTVAETPEFTKFKNQLNSSGTSTAPNITSTATSQTPPKSLKPGQTRPGGKTLVAPKASKKK</sequence>
<dbReference type="InterPro" id="IPR001915">
    <property type="entry name" value="Peptidase_M48"/>
</dbReference>
<dbReference type="CDD" id="cd07324">
    <property type="entry name" value="M48C_Oma1-like"/>
    <property type="match status" value="1"/>
</dbReference>
<evidence type="ECO:0000313" key="10">
    <source>
        <dbReference type="EMBL" id="ADB42426.1"/>
    </source>
</evidence>
<organism evidence="10 11">
    <name type="scientific">Spirosoma linguale (strain ATCC 33905 / DSM 74 / LMG 10896 / Claus 1)</name>
    <dbReference type="NCBI Taxonomy" id="504472"/>
    <lineage>
        <taxon>Bacteria</taxon>
        <taxon>Pseudomonadati</taxon>
        <taxon>Bacteroidota</taxon>
        <taxon>Cytophagia</taxon>
        <taxon>Cytophagales</taxon>
        <taxon>Cytophagaceae</taxon>
        <taxon>Spirosoma</taxon>
    </lineage>
</organism>
<dbReference type="STRING" id="504472.Slin_6469"/>
<evidence type="ECO:0000256" key="1">
    <source>
        <dbReference type="ARBA" id="ARBA00001947"/>
    </source>
</evidence>
<dbReference type="GO" id="GO:0046872">
    <property type="term" value="F:metal ion binding"/>
    <property type="evidence" value="ECO:0007669"/>
    <property type="project" value="UniProtKB-KW"/>
</dbReference>
<reference evidence="10 11" key="1">
    <citation type="journal article" date="2010" name="Stand. Genomic Sci.">
        <title>Complete genome sequence of Spirosoma linguale type strain (1).</title>
        <authorList>
            <person name="Lail K."/>
            <person name="Sikorski J."/>
            <person name="Saunders E."/>
            <person name="Lapidus A."/>
            <person name="Glavina Del Rio T."/>
            <person name="Copeland A."/>
            <person name="Tice H."/>
            <person name="Cheng J.-F."/>
            <person name="Lucas S."/>
            <person name="Nolan M."/>
            <person name="Bruce D."/>
            <person name="Goodwin L."/>
            <person name="Pitluck S."/>
            <person name="Ivanova N."/>
            <person name="Mavromatis K."/>
            <person name="Ovchinnikova G."/>
            <person name="Pati A."/>
            <person name="Chen A."/>
            <person name="Palaniappan K."/>
            <person name="Land M."/>
            <person name="Hauser L."/>
            <person name="Chang Y.-J."/>
            <person name="Jeffries C.D."/>
            <person name="Chain P."/>
            <person name="Brettin T."/>
            <person name="Detter J.C."/>
            <person name="Schuetze A."/>
            <person name="Rohde M."/>
            <person name="Tindall B.J."/>
            <person name="Goeker M."/>
            <person name="Bristow J."/>
            <person name="Eisen J.A."/>
            <person name="Markowitz V."/>
            <person name="Hugenholtz P."/>
            <person name="Kyrpides N.C."/>
            <person name="Klenk H.-P."/>
            <person name="Chen F."/>
        </authorList>
    </citation>
    <scope>NUCLEOTIDE SEQUENCE [LARGE SCALE GENOMIC DNA]</scope>
    <source>
        <strain evidence="11">ATCC 33905 / DSM 74 / LMG 10896 / Claus 1</strain>
    </source>
</reference>
<keyword evidence="3" id="KW-0479">Metal-binding</keyword>
<dbReference type="Gene3D" id="3.30.2010.10">
    <property type="entry name" value="Metalloproteases ('zincins'), catalytic domain"/>
    <property type="match status" value="1"/>
</dbReference>
<keyword evidence="5" id="KW-0862">Zinc</keyword>
<dbReference type="Pfam" id="PF01435">
    <property type="entry name" value="Peptidase_M48"/>
    <property type="match status" value="1"/>
</dbReference>
<feature type="compositionally biased region" description="Polar residues" evidence="7">
    <location>
        <begin position="527"/>
        <end position="549"/>
    </location>
</feature>
<dbReference type="PANTHER" id="PTHR22726">
    <property type="entry name" value="METALLOENDOPEPTIDASE OMA1"/>
    <property type="match status" value="1"/>
</dbReference>
<dbReference type="EMBL" id="CP001769">
    <property type="protein sequence ID" value="ADB42426.1"/>
    <property type="molecule type" value="Genomic_DNA"/>
</dbReference>
<feature type="signal peptide" evidence="8">
    <location>
        <begin position="1"/>
        <end position="19"/>
    </location>
</feature>
<name>D2QUE4_SPILD</name>
<dbReference type="KEGG" id="sli:Slin_6469"/>
<keyword evidence="2" id="KW-0645">Protease</keyword>
<dbReference type="AlphaFoldDB" id="D2QUE4"/>